<evidence type="ECO:0000256" key="3">
    <source>
        <dbReference type="ARBA" id="ARBA00023163"/>
    </source>
</evidence>
<protein>
    <submittedName>
        <fullName evidence="6">GntR family transcriptional regulator</fullName>
    </submittedName>
    <submittedName>
        <fullName evidence="5">Putative HTH-type transcriptional regulator YdfH</fullName>
    </submittedName>
</protein>
<dbReference type="Proteomes" id="UP000239720">
    <property type="component" value="Unassembled WGS sequence"/>
</dbReference>
<evidence type="ECO:0000256" key="1">
    <source>
        <dbReference type="ARBA" id="ARBA00023015"/>
    </source>
</evidence>
<dbReference type="Gene3D" id="1.10.10.10">
    <property type="entry name" value="Winged helix-like DNA-binding domain superfamily/Winged helix DNA-binding domain"/>
    <property type="match status" value="1"/>
</dbReference>
<evidence type="ECO:0000313" key="6">
    <source>
        <dbReference type="EMBL" id="PQQ65787.1"/>
    </source>
</evidence>
<dbReference type="InterPro" id="IPR011711">
    <property type="entry name" value="GntR_C"/>
</dbReference>
<dbReference type="InterPro" id="IPR008920">
    <property type="entry name" value="TF_FadR/GntR_C"/>
</dbReference>
<dbReference type="Pfam" id="PF00392">
    <property type="entry name" value="GntR"/>
    <property type="match status" value="1"/>
</dbReference>
<dbReference type="PROSITE" id="PS50949">
    <property type="entry name" value="HTH_GNTR"/>
    <property type="match status" value="1"/>
</dbReference>
<organism evidence="5 7">
    <name type="scientific">Acetivibrio saccincola</name>
    <dbReference type="NCBI Taxonomy" id="1677857"/>
    <lineage>
        <taxon>Bacteria</taxon>
        <taxon>Bacillati</taxon>
        <taxon>Bacillota</taxon>
        <taxon>Clostridia</taxon>
        <taxon>Eubacteriales</taxon>
        <taxon>Oscillospiraceae</taxon>
        <taxon>Acetivibrio</taxon>
    </lineage>
</organism>
<keyword evidence="1" id="KW-0805">Transcription regulation</keyword>
<dbReference type="Proteomes" id="UP000233534">
    <property type="component" value="Chromosome"/>
</dbReference>
<dbReference type="SMART" id="SM00345">
    <property type="entry name" value="HTH_GNTR"/>
    <property type="match status" value="1"/>
</dbReference>
<dbReference type="OrthoDB" id="9781630at2"/>
<feature type="domain" description="HTH gntR-type" evidence="4">
    <location>
        <begin position="14"/>
        <end position="81"/>
    </location>
</feature>
<dbReference type="RefSeq" id="WP_101298471.1">
    <property type="nucleotide sequence ID" value="NZ_CP025197.1"/>
</dbReference>
<dbReference type="SUPFAM" id="SSF46785">
    <property type="entry name" value="Winged helix' DNA-binding domain"/>
    <property type="match status" value="1"/>
</dbReference>
<evidence type="ECO:0000256" key="2">
    <source>
        <dbReference type="ARBA" id="ARBA00023125"/>
    </source>
</evidence>
<sequence length="230" mass="26271">MAGKLSKVNLNDYKPLREVIFNTLKEAIISGELKPGERLMEVKLAEKMGVSRTPVREAIRKLELDGLVEMLPRKGAHVAELSVKNIMDVLEVRASLDGLATSLAAERITDEEIKSLGQILSQFKSYAEKDNLQGTIKKDVEFHDLIYSASRNDKLIQIACKLREQIQRFRVIYLKDYSSHEVLIKEHQDIYDAISKRDGEQARIFAQKHIKKQEENIIKALKKINGKETK</sequence>
<dbReference type="InterPro" id="IPR036390">
    <property type="entry name" value="WH_DNA-bd_sf"/>
</dbReference>
<dbReference type="CDD" id="cd07377">
    <property type="entry name" value="WHTH_GntR"/>
    <property type="match status" value="1"/>
</dbReference>
<evidence type="ECO:0000313" key="7">
    <source>
        <dbReference type="Proteomes" id="UP000233534"/>
    </source>
</evidence>
<dbReference type="PANTHER" id="PTHR43537:SF24">
    <property type="entry name" value="GLUCONATE OPERON TRANSCRIPTIONAL REPRESSOR"/>
    <property type="match status" value="1"/>
</dbReference>
<dbReference type="Gene3D" id="1.20.120.530">
    <property type="entry name" value="GntR ligand-binding domain-like"/>
    <property type="match status" value="1"/>
</dbReference>
<evidence type="ECO:0000313" key="5">
    <source>
        <dbReference type="EMBL" id="AUG56026.1"/>
    </source>
</evidence>
<dbReference type="GO" id="GO:0043565">
    <property type="term" value="F:sequence-specific DNA binding"/>
    <property type="evidence" value="ECO:0007669"/>
    <property type="project" value="InterPro"/>
</dbReference>
<dbReference type="InterPro" id="IPR036388">
    <property type="entry name" value="WH-like_DNA-bd_sf"/>
</dbReference>
<reference evidence="5 7" key="1">
    <citation type="submission" date="2017-12" db="EMBL/GenBank/DDBJ databases">
        <title>Complete genome sequence of Herbivorax saccincola GGR1, a novel Cellulosome-producing hydrolytic bacterium in a thermophilic biogas plant, established by Illumina and Nanopore MinION sequencing.</title>
        <authorList>
            <person name="Pechtl A."/>
            <person name="Ruckert C."/>
            <person name="Koeck D.E."/>
            <person name="Maus I."/>
            <person name="Winkler A."/>
            <person name="Kalinowski J."/>
            <person name="Puhler A."/>
            <person name="Schwarz W.W."/>
            <person name="Zverlov V.V."/>
            <person name="Schluter A."/>
            <person name="Liebl W."/>
        </authorList>
    </citation>
    <scope>NUCLEOTIDE SEQUENCE [LARGE SCALE GENOMIC DNA]</scope>
    <source>
        <strain evidence="5">GGR1</strain>
        <strain evidence="7">SR1</strain>
    </source>
</reference>
<reference evidence="6 8" key="2">
    <citation type="journal article" date="2018" name="Syst. Appl. Microbiol.">
        <title>Characterization and high-quality draft genome sequence of Herbivorax saccincola A7, an anaerobic, alkaliphilic, thermophilic, cellulolytic, and xylanolytic bacterium.</title>
        <authorList>
            <person name="Aikawa S."/>
            <person name="Baramee S."/>
            <person name="Sermsathanaswadi J."/>
            <person name="Thianheng P."/>
            <person name="Tachaapaikoon C."/>
            <person name="Shikata A."/>
            <person name="Waeonukul R."/>
            <person name="Pason P."/>
            <person name="Ratanakhanokchai K."/>
            <person name="Kosugi A."/>
        </authorList>
    </citation>
    <scope>NUCLEOTIDE SEQUENCE [LARGE SCALE GENOMIC DNA]</scope>
    <source>
        <strain evidence="6 8">A7</strain>
    </source>
</reference>
<dbReference type="EMBL" id="NEMB01000003">
    <property type="protein sequence ID" value="PQQ65787.1"/>
    <property type="molecule type" value="Genomic_DNA"/>
</dbReference>
<dbReference type="PANTHER" id="PTHR43537">
    <property type="entry name" value="TRANSCRIPTIONAL REGULATOR, GNTR FAMILY"/>
    <property type="match status" value="1"/>
</dbReference>
<dbReference type="Pfam" id="PF07729">
    <property type="entry name" value="FCD"/>
    <property type="match status" value="1"/>
</dbReference>
<dbReference type="PRINTS" id="PR00035">
    <property type="entry name" value="HTHGNTR"/>
</dbReference>
<dbReference type="SMART" id="SM00895">
    <property type="entry name" value="FCD"/>
    <property type="match status" value="1"/>
</dbReference>
<accession>A0A2K9E3J6</accession>
<keyword evidence="7" id="KW-1185">Reference proteome</keyword>
<evidence type="ECO:0000313" key="8">
    <source>
        <dbReference type="Proteomes" id="UP000239720"/>
    </source>
</evidence>
<dbReference type="InterPro" id="IPR000524">
    <property type="entry name" value="Tscrpt_reg_HTH_GntR"/>
</dbReference>
<name>A0A2K9E3J6_9FIRM</name>
<dbReference type="GO" id="GO:0003700">
    <property type="term" value="F:DNA-binding transcription factor activity"/>
    <property type="evidence" value="ECO:0007669"/>
    <property type="project" value="InterPro"/>
</dbReference>
<evidence type="ECO:0000259" key="4">
    <source>
        <dbReference type="PROSITE" id="PS50949"/>
    </source>
</evidence>
<dbReference type="InterPro" id="IPR000485">
    <property type="entry name" value="AsnC-type_HTH_dom"/>
</dbReference>
<keyword evidence="2" id="KW-0238">DNA-binding</keyword>
<dbReference type="AlphaFoldDB" id="A0A2K9E3J6"/>
<dbReference type="EMBL" id="CP025197">
    <property type="protein sequence ID" value="AUG56026.1"/>
    <property type="molecule type" value="Genomic_DNA"/>
</dbReference>
<gene>
    <name evidence="5" type="primary">ydfH</name>
    <name evidence="6" type="ORF">B9R14_02720</name>
    <name evidence="5" type="ORF">HVS_00180</name>
</gene>
<keyword evidence="3" id="KW-0804">Transcription</keyword>
<dbReference type="SUPFAM" id="SSF48008">
    <property type="entry name" value="GntR ligand-binding domain-like"/>
    <property type="match status" value="1"/>
</dbReference>
<dbReference type="PRINTS" id="PR00033">
    <property type="entry name" value="HTHASNC"/>
</dbReference>
<proteinExistence type="predicted"/>
<dbReference type="KEGG" id="hsc:HVS_00180"/>